<proteinExistence type="predicted"/>
<keyword evidence="2" id="KW-1185">Reference proteome</keyword>
<name>A0A4Q0SG68_9BRAD</name>
<evidence type="ECO:0000313" key="1">
    <source>
        <dbReference type="EMBL" id="RXH38435.1"/>
    </source>
</evidence>
<dbReference type="AlphaFoldDB" id="A0A4Q0SG68"/>
<comment type="caution">
    <text evidence="1">The sequence shown here is derived from an EMBL/GenBank/DDBJ whole genome shotgun (WGS) entry which is preliminary data.</text>
</comment>
<protein>
    <submittedName>
        <fullName evidence="1">Uncharacterized protein</fullName>
    </submittedName>
</protein>
<evidence type="ECO:0000313" key="2">
    <source>
        <dbReference type="Proteomes" id="UP000289546"/>
    </source>
</evidence>
<sequence length="70" mass="7467">MILPHQRPWTQLDEDAAVPHKLDAIGDLEQSLRAAVAGSARGRAAAYFIVRFDTLVETSRPAAGGAQQGP</sequence>
<dbReference type="Proteomes" id="UP000289546">
    <property type="component" value="Unassembled WGS sequence"/>
</dbReference>
<accession>A0A4Q0SG68</accession>
<dbReference type="EMBL" id="LBJQ01000005">
    <property type="protein sequence ID" value="RXH38435.1"/>
    <property type="molecule type" value="Genomic_DNA"/>
</dbReference>
<reference evidence="1 2" key="1">
    <citation type="submission" date="2015-04" db="EMBL/GenBank/DDBJ databases">
        <title>Comparative genomics of rhizobia nodulating Arachis hypogaea in China.</title>
        <authorList>
            <person name="Li Y."/>
        </authorList>
    </citation>
    <scope>NUCLEOTIDE SEQUENCE [LARGE SCALE GENOMIC DNA]</scope>
    <source>
        <strain evidence="1 2">CCBAU 51757</strain>
    </source>
</reference>
<organism evidence="1 2">
    <name type="scientific">Bradyrhizobium nanningense</name>
    <dbReference type="NCBI Taxonomy" id="1325118"/>
    <lineage>
        <taxon>Bacteria</taxon>
        <taxon>Pseudomonadati</taxon>
        <taxon>Pseudomonadota</taxon>
        <taxon>Alphaproteobacteria</taxon>
        <taxon>Hyphomicrobiales</taxon>
        <taxon>Nitrobacteraceae</taxon>
        <taxon>Bradyrhizobium</taxon>
    </lineage>
</organism>
<dbReference type="RefSeq" id="WP_206734055.1">
    <property type="nucleotide sequence ID" value="NZ_LBJQ01000005.1"/>
</dbReference>
<gene>
    <name evidence="1" type="ORF">XH99_01455</name>
</gene>